<dbReference type="Gene3D" id="1.10.10.60">
    <property type="entry name" value="Homeodomain-like"/>
    <property type="match status" value="1"/>
</dbReference>
<evidence type="ECO:0000256" key="1">
    <source>
        <dbReference type="ARBA" id="ARBA00023125"/>
    </source>
</evidence>
<protein>
    <submittedName>
        <fullName evidence="5">Transcriptional regulator, TetR family</fullName>
    </submittedName>
</protein>
<evidence type="ECO:0000256" key="2">
    <source>
        <dbReference type="PROSITE-ProRule" id="PRU00335"/>
    </source>
</evidence>
<reference evidence="5 7" key="3">
    <citation type="submission" date="2016-10" db="EMBL/GenBank/DDBJ databases">
        <authorList>
            <person name="Varghese N."/>
            <person name="Submissions S."/>
        </authorList>
    </citation>
    <scope>NUCLEOTIDE SEQUENCE [LARGE SCALE GENOMIC DNA]</scope>
    <source>
        <strain evidence="5 7">CGMCC 1.6501</strain>
    </source>
</reference>
<keyword evidence="1 2" id="KW-0238">DNA-binding</keyword>
<evidence type="ECO:0000259" key="3">
    <source>
        <dbReference type="PROSITE" id="PS50977"/>
    </source>
</evidence>
<dbReference type="InterPro" id="IPR036271">
    <property type="entry name" value="Tet_transcr_reg_TetR-rel_C_sf"/>
</dbReference>
<dbReference type="EMBL" id="CP011366">
    <property type="protein sequence ID" value="AKG73371.1"/>
    <property type="molecule type" value="Genomic_DNA"/>
</dbReference>
<dbReference type="Pfam" id="PF00440">
    <property type="entry name" value="TetR_N"/>
    <property type="match status" value="1"/>
</dbReference>
<gene>
    <name evidence="4" type="ORF">AAT16_03530</name>
    <name evidence="5" type="ORF">SAMN05216235_1813</name>
</gene>
<evidence type="ECO:0000313" key="6">
    <source>
        <dbReference type="Proteomes" id="UP000034029"/>
    </source>
</evidence>
<dbReference type="PRINTS" id="PR00455">
    <property type="entry name" value="HTHTETR"/>
</dbReference>
<dbReference type="PANTHER" id="PTHR30328:SF54">
    <property type="entry name" value="HTH-TYPE TRANSCRIPTIONAL REPRESSOR SCO4008"/>
    <property type="match status" value="1"/>
</dbReference>
<accession>A0A0F7HII8</accession>
<reference evidence="6" key="2">
    <citation type="submission" date="2015-04" db="EMBL/GenBank/DDBJ databases">
        <title>Complete genome sequence of Salinicoccus halodurans strain H3B36, isolated from the Qaidam basin of China.</title>
        <authorList>
            <person name="Ma Y."/>
            <person name="Jiang K."/>
            <person name="Xue Y."/>
        </authorList>
    </citation>
    <scope>NUCLEOTIDE SEQUENCE [LARGE SCALE GENOMIC DNA]</scope>
    <source>
        <strain evidence="6">H3B36</strain>
    </source>
</reference>
<dbReference type="SUPFAM" id="SSF48498">
    <property type="entry name" value="Tetracyclin repressor-like, C-terminal domain"/>
    <property type="match status" value="1"/>
</dbReference>
<sequence length="209" mass="25033">MKEAFKSLDGSRQYEIFAAAMAEFGEHGFKKASTNRIVKRAGMSKGMLYYYFDNKQSIFDDALDFALDHIENYMLYDITTKKEGFIERCARLSHIKYVYFKAHPEISKFITSVYFSDDLNEVQQERNAAFLENRQRILFDNLDMDRFRDDIDHQTAIKLVSWTINGYTQEMEHMMKAEGLDFEHFDEYFEDFDHYLAALRKLYYKEEYQ</sequence>
<dbReference type="Proteomes" id="UP000034029">
    <property type="component" value="Chromosome"/>
</dbReference>
<name>A0A0F7HII8_9STAP</name>
<dbReference type="GO" id="GO:0006355">
    <property type="term" value="P:regulation of DNA-templated transcription"/>
    <property type="evidence" value="ECO:0007669"/>
    <property type="project" value="UniProtKB-ARBA"/>
</dbReference>
<proteinExistence type="predicted"/>
<dbReference type="AlphaFoldDB" id="A0A0F7HII8"/>
<dbReference type="InterPro" id="IPR001647">
    <property type="entry name" value="HTH_TetR"/>
</dbReference>
<dbReference type="EMBL" id="FOTB01000004">
    <property type="protein sequence ID" value="SFK81737.1"/>
    <property type="molecule type" value="Genomic_DNA"/>
</dbReference>
<dbReference type="InterPro" id="IPR050109">
    <property type="entry name" value="HTH-type_TetR-like_transc_reg"/>
</dbReference>
<dbReference type="KEGG" id="shv:AAT16_03530"/>
<dbReference type="PANTHER" id="PTHR30328">
    <property type="entry name" value="TRANSCRIPTIONAL REPRESSOR"/>
    <property type="match status" value="1"/>
</dbReference>
<organism evidence="5 7">
    <name type="scientific">Salinicoccus halodurans</name>
    <dbReference type="NCBI Taxonomy" id="407035"/>
    <lineage>
        <taxon>Bacteria</taxon>
        <taxon>Bacillati</taxon>
        <taxon>Bacillota</taxon>
        <taxon>Bacilli</taxon>
        <taxon>Bacillales</taxon>
        <taxon>Staphylococcaceae</taxon>
        <taxon>Salinicoccus</taxon>
    </lineage>
</organism>
<dbReference type="InterPro" id="IPR009057">
    <property type="entry name" value="Homeodomain-like_sf"/>
</dbReference>
<dbReference type="SUPFAM" id="SSF46689">
    <property type="entry name" value="Homeodomain-like"/>
    <property type="match status" value="1"/>
</dbReference>
<dbReference type="Gene3D" id="1.10.357.10">
    <property type="entry name" value="Tetracycline Repressor, domain 2"/>
    <property type="match status" value="1"/>
</dbReference>
<reference evidence="4 6" key="1">
    <citation type="journal article" date="2015" name="Int. J. Syst. Evol. Microbiol.">
        <title>Complete genome sequence of Salinicoccus halodurans H3B36, isolated from the Qaidam Basin in China.</title>
        <authorList>
            <person name="Jiang K."/>
            <person name="Xue Y."/>
            <person name="Ma Y."/>
        </authorList>
    </citation>
    <scope>NUCLEOTIDE SEQUENCE [LARGE SCALE GENOMIC DNA]</scope>
    <source>
        <strain evidence="4 6">H3B36</strain>
    </source>
</reference>
<feature type="DNA-binding region" description="H-T-H motif" evidence="2">
    <location>
        <begin position="33"/>
        <end position="52"/>
    </location>
</feature>
<dbReference type="Proteomes" id="UP000183090">
    <property type="component" value="Unassembled WGS sequence"/>
</dbReference>
<feature type="domain" description="HTH tetR-type" evidence="3">
    <location>
        <begin position="10"/>
        <end position="70"/>
    </location>
</feature>
<dbReference type="RefSeq" id="WP_046789561.1">
    <property type="nucleotide sequence ID" value="NZ_CP011366.1"/>
</dbReference>
<dbReference type="OrthoDB" id="9780939at2"/>
<keyword evidence="6" id="KW-1185">Reference proteome</keyword>
<dbReference type="GO" id="GO:0003677">
    <property type="term" value="F:DNA binding"/>
    <property type="evidence" value="ECO:0007669"/>
    <property type="project" value="UniProtKB-UniRule"/>
</dbReference>
<dbReference type="PROSITE" id="PS50977">
    <property type="entry name" value="HTH_TETR_2"/>
    <property type="match status" value="1"/>
</dbReference>
<evidence type="ECO:0000313" key="7">
    <source>
        <dbReference type="Proteomes" id="UP000183090"/>
    </source>
</evidence>
<evidence type="ECO:0000313" key="4">
    <source>
        <dbReference type="EMBL" id="AKG73371.1"/>
    </source>
</evidence>
<evidence type="ECO:0000313" key="5">
    <source>
        <dbReference type="EMBL" id="SFK81737.1"/>
    </source>
</evidence>